<evidence type="ECO:0000313" key="5">
    <source>
        <dbReference type="Proteomes" id="UP000035900"/>
    </source>
</evidence>
<comment type="caution">
    <text evidence="4">The sequence shown here is derived from an EMBL/GenBank/DDBJ whole genome shotgun (WGS) entry which is preliminary data.</text>
</comment>
<dbReference type="PATRIC" id="fig|1304281.5.peg.506"/>
<proteinExistence type="predicted"/>
<name>A0A0J7J2N5_9FLAO</name>
<keyword evidence="1" id="KW-0732">Signal</keyword>
<protein>
    <submittedName>
        <fullName evidence="4">Uncharacterized protein</fullName>
    </submittedName>
</protein>
<reference evidence="4 5" key="1">
    <citation type="journal article" date="2004" name="Int. J. Syst. Evol. Microbiol.">
        <title>Kaistella koreensis gen. nov., sp. nov., a novel member of the Chryseobacterium-Bergeyella-Riemerella branch.</title>
        <authorList>
            <person name="Kim M.K."/>
            <person name="Im W.T."/>
            <person name="Shin Y.K."/>
            <person name="Lim J.H."/>
            <person name="Kim S.H."/>
            <person name="Lee B.C."/>
            <person name="Park M.Y."/>
            <person name="Lee K.Y."/>
            <person name="Lee S.T."/>
        </authorList>
    </citation>
    <scope>NUCLEOTIDE SEQUENCE [LARGE SCALE GENOMIC DNA]</scope>
    <source>
        <strain evidence="4 5">CCUG 49689</strain>
    </source>
</reference>
<dbReference type="Pfam" id="PF18962">
    <property type="entry name" value="Por_Secre_tail"/>
    <property type="match status" value="1"/>
</dbReference>
<dbReference type="AlphaFoldDB" id="A0A0J7J2N5"/>
<organism evidence="4 5">
    <name type="scientific">Chryseobacterium koreense CCUG 49689</name>
    <dbReference type="NCBI Taxonomy" id="1304281"/>
    <lineage>
        <taxon>Bacteria</taxon>
        <taxon>Pseudomonadati</taxon>
        <taxon>Bacteroidota</taxon>
        <taxon>Flavobacteriia</taxon>
        <taxon>Flavobacteriales</taxon>
        <taxon>Weeksellaceae</taxon>
        <taxon>Chryseobacterium group</taxon>
        <taxon>Chryseobacterium</taxon>
    </lineage>
</organism>
<dbReference type="Pfam" id="PF20009">
    <property type="entry name" value="GEVED"/>
    <property type="match status" value="1"/>
</dbReference>
<evidence type="ECO:0000259" key="2">
    <source>
        <dbReference type="Pfam" id="PF18962"/>
    </source>
</evidence>
<evidence type="ECO:0000259" key="3">
    <source>
        <dbReference type="Pfam" id="PF20009"/>
    </source>
</evidence>
<dbReference type="Proteomes" id="UP000035900">
    <property type="component" value="Unassembled WGS sequence"/>
</dbReference>
<evidence type="ECO:0000256" key="1">
    <source>
        <dbReference type="ARBA" id="ARBA00022729"/>
    </source>
</evidence>
<feature type="domain" description="GEVED" evidence="3">
    <location>
        <begin position="106"/>
        <end position="201"/>
    </location>
</feature>
<accession>A0A0J7J2N5</accession>
<dbReference type="STRING" id="1304281.ACM44_02330"/>
<keyword evidence="5" id="KW-1185">Reference proteome</keyword>
<sequence>MMVALPFLGFGQSAAKNSIHPLKQKSSKVAASLGGTSYAPNAYCIPTALDCTDGDVMTNVTFGTINNTTTCGTNGYNDFSAMATNVTPGTAMPMSVTVGSGWFERVSVWVDLNNNQIFEDSERLSNNVGPLGTSGNNGDMGLGGGIGTGGALTGNITIPAGTAAGSYKMRVMVIATGSGNPAPSDPCLDIQFGEVEDYTLTVPATGCLTSPNGQYPSATFTPACNGTTENVTTLGWTGEYSKVSLTGGVAYTFSSSVASHFITISDEAGTTTLAAGTGPVVYTPSTSRIVRFYTHLSSNCDFANTSHTRAVMCGTPPTNCADFKVLSNNLENGLFFGGSTSQKLAIDVPVAASNVTVYGLEPTVVGTATTFSFTFYSDNAGLPGAQLFTRTGTITESTVTGTNFGYEFIKYKVMFNTPVDFSANTKYWIEVTTDAVAWEARTGGTLGSLDAFSNTSTSGVWTTGTNNLVFNLVCSPLAVSDIAKSGFNYYPNPVKGYLNIDSKQKVEMVHVYNVAGQKMPVSTQLVDGKIDMSRLAPGVYIVSTILEGGRNESFKVVKQ</sequence>
<gene>
    <name evidence="4" type="ORF">ACM44_02330</name>
</gene>
<feature type="domain" description="Secretion system C-terminal sorting" evidence="2">
    <location>
        <begin position="490"/>
        <end position="545"/>
    </location>
</feature>
<dbReference type="EMBL" id="LFNG01000003">
    <property type="protein sequence ID" value="KMQ72301.1"/>
    <property type="molecule type" value="Genomic_DNA"/>
</dbReference>
<evidence type="ECO:0000313" key="4">
    <source>
        <dbReference type="EMBL" id="KMQ72301.1"/>
    </source>
</evidence>
<dbReference type="InterPro" id="IPR026444">
    <property type="entry name" value="Secre_tail"/>
</dbReference>
<dbReference type="NCBIfam" id="TIGR04183">
    <property type="entry name" value="Por_Secre_tail"/>
    <property type="match status" value="1"/>
</dbReference>
<dbReference type="InterPro" id="IPR045474">
    <property type="entry name" value="GEVED"/>
</dbReference>